<proteinExistence type="predicted"/>
<comment type="caution">
    <text evidence="1">The sequence shown here is derived from an EMBL/GenBank/DDBJ whole genome shotgun (WGS) entry which is preliminary data.</text>
</comment>
<sequence length="93" mass="10773">MPGKADCRLYWAERREMGRGGAFWEILSIIEETLSWFWRICEKPKWWGCGQKKLTQTPLTVPKWNNDHISADHICHVKSIGGGETDSKLLDNN</sequence>
<evidence type="ECO:0000313" key="2">
    <source>
        <dbReference type="Proteomes" id="UP001386955"/>
    </source>
</evidence>
<gene>
    <name evidence="1" type="ORF">VNO78_19831</name>
</gene>
<dbReference type="EMBL" id="JAYMYS010000005">
    <property type="protein sequence ID" value="KAK7391415.1"/>
    <property type="molecule type" value="Genomic_DNA"/>
</dbReference>
<reference evidence="1 2" key="1">
    <citation type="submission" date="2024-01" db="EMBL/GenBank/DDBJ databases">
        <title>The genomes of 5 underutilized Papilionoideae crops provide insights into root nodulation and disease resistanc.</title>
        <authorList>
            <person name="Jiang F."/>
        </authorList>
    </citation>
    <scope>NUCLEOTIDE SEQUENCE [LARGE SCALE GENOMIC DNA]</scope>
    <source>
        <strain evidence="1">DUOXIRENSHENG_FW03</strain>
        <tissue evidence="1">Leaves</tissue>
    </source>
</reference>
<keyword evidence="2" id="KW-1185">Reference proteome</keyword>
<protein>
    <submittedName>
        <fullName evidence="1">Uncharacterized protein</fullName>
    </submittedName>
</protein>
<name>A0AAN9SA60_PSOTE</name>
<organism evidence="1 2">
    <name type="scientific">Psophocarpus tetragonolobus</name>
    <name type="common">Winged bean</name>
    <name type="synonym">Dolichos tetragonolobus</name>
    <dbReference type="NCBI Taxonomy" id="3891"/>
    <lineage>
        <taxon>Eukaryota</taxon>
        <taxon>Viridiplantae</taxon>
        <taxon>Streptophyta</taxon>
        <taxon>Embryophyta</taxon>
        <taxon>Tracheophyta</taxon>
        <taxon>Spermatophyta</taxon>
        <taxon>Magnoliopsida</taxon>
        <taxon>eudicotyledons</taxon>
        <taxon>Gunneridae</taxon>
        <taxon>Pentapetalae</taxon>
        <taxon>rosids</taxon>
        <taxon>fabids</taxon>
        <taxon>Fabales</taxon>
        <taxon>Fabaceae</taxon>
        <taxon>Papilionoideae</taxon>
        <taxon>50 kb inversion clade</taxon>
        <taxon>NPAAA clade</taxon>
        <taxon>indigoferoid/millettioid clade</taxon>
        <taxon>Phaseoleae</taxon>
        <taxon>Psophocarpus</taxon>
    </lineage>
</organism>
<accession>A0AAN9SA60</accession>
<dbReference type="Proteomes" id="UP001386955">
    <property type="component" value="Unassembled WGS sequence"/>
</dbReference>
<dbReference type="AlphaFoldDB" id="A0AAN9SA60"/>
<evidence type="ECO:0000313" key="1">
    <source>
        <dbReference type="EMBL" id="KAK7391415.1"/>
    </source>
</evidence>